<evidence type="ECO:0000313" key="1">
    <source>
        <dbReference type="EMBL" id="PBK04010.1"/>
    </source>
</evidence>
<dbReference type="EMBL" id="NTMR01000013">
    <property type="protein sequence ID" value="PBK04010.1"/>
    <property type="molecule type" value="Genomic_DNA"/>
</dbReference>
<name>A0A2A3MGN6_9PSED</name>
<evidence type="ECO:0008006" key="3">
    <source>
        <dbReference type="Google" id="ProtNLM"/>
    </source>
</evidence>
<sequence>MTHIVYLDISPRQTGKSTRLIKLANECAATGRPVAFVTFDGLVDQFQQQMPDVFVLRQEQPLPAIVEPDEVVWFYDEFDWLEGVEVKAGGYYATTPRFLRRLGDTANEDDLLLQLVKAAQGHFERFYWPFDIQSAIDEARQTHTPEQFRHLYLGEFLQ</sequence>
<gene>
    <name evidence="1" type="ORF">CNQ84_11700</name>
</gene>
<proteinExistence type="predicted"/>
<dbReference type="RefSeq" id="WP_096005049.1">
    <property type="nucleotide sequence ID" value="NZ_NTMR01000013.1"/>
</dbReference>
<keyword evidence="2" id="KW-1185">Reference proteome</keyword>
<accession>A0A2A3MGN6</accession>
<evidence type="ECO:0000313" key="2">
    <source>
        <dbReference type="Proteomes" id="UP000242313"/>
    </source>
</evidence>
<organism evidence="1 2">
    <name type="scientific">Pseudomonas abyssi</name>
    <dbReference type="NCBI Taxonomy" id="170540"/>
    <lineage>
        <taxon>Bacteria</taxon>
        <taxon>Pseudomonadati</taxon>
        <taxon>Pseudomonadota</taxon>
        <taxon>Gammaproteobacteria</taxon>
        <taxon>Pseudomonadales</taxon>
        <taxon>Pseudomonadaceae</taxon>
        <taxon>Pseudomonas</taxon>
    </lineage>
</organism>
<protein>
    <recommendedName>
        <fullName evidence="3">Zona occludens toxin N-terminal domain-containing protein</fullName>
    </recommendedName>
</protein>
<dbReference type="Proteomes" id="UP000242313">
    <property type="component" value="Unassembled WGS sequence"/>
</dbReference>
<dbReference type="AlphaFoldDB" id="A0A2A3MGN6"/>
<dbReference type="SUPFAM" id="SSF52540">
    <property type="entry name" value="P-loop containing nucleoside triphosphate hydrolases"/>
    <property type="match status" value="1"/>
</dbReference>
<reference evidence="1 2" key="1">
    <citation type="submission" date="2017-09" db="EMBL/GenBank/DDBJ databases">
        <title>Pseudomonas abyssi sp. nov. isolated from Abyssopelagic Water.</title>
        <authorList>
            <person name="Wei Y."/>
        </authorList>
    </citation>
    <scope>NUCLEOTIDE SEQUENCE [LARGE SCALE GENOMIC DNA]</scope>
    <source>
        <strain evidence="1 2">MT5</strain>
    </source>
</reference>
<comment type="caution">
    <text evidence="1">The sequence shown here is derived from an EMBL/GenBank/DDBJ whole genome shotgun (WGS) entry which is preliminary data.</text>
</comment>
<dbReference type="InterPro" id="IPR027417">
    <property type="entry name" value="P-loop_NTPase"/>
</dbReference>